<dbReference type="Proteomes" id="UP001305815">
    <property type="component" value="Chromosome"/>
</dbReference>
<dbReference type="EMBL" id="AP027742">
    <property type="protein sequence ID" value="BDZ77620.1"/>
    <property type="molecule type" value="Genomic_DNA"/>
</dbReference>
<proteinExistence type="predicted"/>
<reference evidence="2" key="1">
    <citation type="journal article" date="2023" name="Int. J. Syst. Evol. Microbiol.">
        <title>Claveliimonas bilis gen. nov., sp. nov., deoxycholic acid-producing bacteria isolated from human faeces, and reclassification of Sellimonas monacensis Zenner et al. 2021 as Claveliimonas monacensis comb. nov.</title>
        <authorList>
            <person name="Hisatomi A."/>
            <person name="Kastawa N.W.E.P.G."/>
            <person name="Song I."/>
            <person name="Ohkuma M."/>
            <person name="Fukiya S."/>
            <person name="Sakamoto M."/>
        </authorList>
    </citation>
    <scope>NUCLEOTIDE SEQUENCE [LARGE SCALE GENOMIC DNA]</scope>
    <source>
        <strain evidence="2">12BBH14</strain>
    </source>
</reference>
<keyword evidence="2" id="KW-1185">Reference proteome</keyword>
<gene>
    <name evidence="1" type="ORF">Lac1_18030</name>
</gene>
<evidence type="ECO:0000313" key="2">
    <source>
        <dbReference type="Proteomes" id="UP001305815"/>
    </source>
</evidence>
<accession>A0ABM8I6M9</accession>
<name>A0ABM8I6M9_9FIRM</name>
<evidence type="ECO:0000313" key="1">
    <source>
        <dbReference type="EMBL" id="BDZ77620.1"/>
    </source>
</evidence>
<protein>
    <submittedName>
        <fullName evidence="1">Uncharacterized protein</fullName>
    </submittedName>
</protein>
<dbReference type="RefSeq" id="WP_230106063.1">
    <property type="nucleotide sequence ID" value="NZ_AP024845.1"/>
</dbReference>
<sequence>MRFARYLYVSAELEKKEKKIVSRIREGKLTRPLYFLVLTDYGTRRLEIVSSLEFMQYRCPKDNILIAGMAGNYDDALELVRIILQDAYESKMEDDICAFLENREREK</sequence>
<organism evidence="1 2">
    <name type="scientific">Claveliimonas bilis</name>
    <dbReference type="NCBI Taxonomy" id="3028070"/>
    <lineage>
        <taxon>Bacteria</taxon>
        <taxon>Bacillati</taxon>
        <taxon>Bacillota</taxon>
        <taxon>Clostridia</taxon>
        <taxon>Lachnospirales</taxon>
        <taxon>Lachnospiraceae</taxon>
        <taxon>Claveliimonas</taxon>
    </lineage>
</organism>